<proteinExistence type="inferred from homology"/>
<dbReference type="SUPFAM" id="SSF53474">
    <property type="entry name" value="alpha/beta-Hydrolases"/>
    <property type="match status" value="1"/>
</dbReference>
<dbReference type="PIRSF" id="PIRSF005211">
    <property type="entry name" value="Ab_hydro_YheT"/>
    <property type="match status" value="1"/>
</dbReference>
<protein>
    <submittedName>
        <fullName evidence="3">Hydrolase</fullName>
    </submittedName>
</protein>
<dbReference type="InterPro" id="IPR000073">
    <property type="entry name" value="AB_hydrolase_1"/>
</dbReference>
<evidence type="ECO:0000259" key="2">
    <source>
        <dbReference type="Pfam" id="PF00561"/>
    </source>
</evidence>
<accession>A0ABQ3GWZ3</accession>
<dbReference type="EMBL" id="BMYO01000001">
    <property type="protein sequence ID" value="GHD56409.1"/>
    <property type="molecule type" value="Genomic_DNA"/>
</dbReference>
<dbReference type="InterPro" id="IPR050960">
    <property type="entry name" value="AB_hydrolase_4_sf"/>
</dbReference>
<reference evidence="4" key="1">
    <citation type="journal article" date="2019" name="Int. J. Syst. Evol. Microbiol.">
        <title>The Global Catalogue of Microorganisms (GCM) 10K type strain sequencing project: providing services to taxonomists for standard genome sequencing and annotation.</title>
        <authorList>
            <consortium name="The Broad Institute Genomics Platform"/>
            <consortium name="The Broad Institute Genome Sequencing Center for Infectious Disease"/>
            <person name="Wu L."/>
            <person name="Ma J."/>
        </authorList>
    </citation>
    <scope>NUCLEOTIDE SEQUENCE [LARGE SCALE GENOMIC DNA]</scope>
    <source>
        <strain evidence="4">KCTC 23701</strain>
    </source>
</reference>
<dbReference type="Pfam" id="PF00561">
    <property type="entry name" value="Abhydrolase_1"/>
    <property type="match status" value="1"/>
</dbReference>
<keyword evidence="4" id="KW-1185">Reference proteome</keyword>
<comment type="caution">
    <text evidence="3">The sequence shown here is derived from an EMBL/GenBank/DDBJ whole genome shotgun (WGS) entry which is preliminary data.</text>
</comment>
<keyword evidence="3" id="KW-0378">Hydrolase</keyword>
<evidence type="ECO:0000313" key="3">
    <source>
        <dbReference type="EMBL" id="GHD56409.1"/>
    </source>
</evidence>
<comment type="similarity">
    <text evidence="1">Belongs to the AB hydrolase superfamily. AB hydrolase 4 family.</text>
</comment>
<sequence length="332" mass="37318">MQRERQLQLPVYRAPRWLPGGHAQTIYPATLLWQRSPAYRRETWVTPDLDSIVVDWVDGRAGTPILVLFHGLEGGSRSHYALSLFQHFYPKGWRGVVPHFRSCGNVTNRLPRAYHAGDSNEIDWVLRRIRNRYPDAPIYAVGVSLGGNALLKWLGEQGEAAGEVVVSAAAVCAPLDLMVCGAALDTGLNRRIYTRNFLRTLKRKMLAKLKITENPFIDQDKVRAAETLREFDDLVTAPLHGYRNVDDYWTRASSKPGLMSVRLPTLVINARNDPFVPEAALPGEEEVSAWVTLLQTEEGGHVGFLSGPPPGKLNWLPTTLMRYFQFHAPDAR</sequence>
<dbReference type="Proteomes" id="UP000604737">
    <property type="component" value="Unassembled WGS sequence"/>
</dbReference>
<dbReference type="PANTHER" id="PTHR10794:SF94">
    <property type="entry name" value="ESTERASE YHET-RELATED"/>
    <property type="match status" value="1"/>
</dbReference>
<organism evidence="3 4">
    <name type="scientific">Jeongeupia chitinilytica</name>
    <dbReference type="NCBI Taxonomy" id="1041641"/>
    <lineage>
        <taxon>Bacteria</taxon>
        <taxon>Pseudomonadati</taxon>
        <taxon>Pseudomonadota</taxon>
        <taxon>Betaproteobacteria</taxon>
        <taxon>Neisseriales</taxon>
        <taxon>Chitinibacteraceae</taxon>
        <taxon>Jeongeupia</taxon>
    </lineage>
</organism>
<dbReference type="PANTHER" id="PTHR10794">
    <property type="entry name" value="ABHYDROLASE DOMAIN-CONTAINING PROTEIN"/>
    <property type="match status" value="1"/>
</dbReference>
<name>A0ABQ3GWZ3_9NEIS</name>
<evidence type="ECO:0000313" key="4">
    <source>
        <dbReference type="Proteomes" id="UP000604737"/>
    </source>
</evidence>
<evidence type="ECO:0000256" key="1">
    <source>
        <dbReference type="ARBA" id="ARBA00010884"/>
    </source>
</evidence>
<dbReference type="GO" id="GO:0016787">
    <property type="term" value="F:hydrolase activity"/>
    <property type="evidence" value="ECO:0007669"/>
    <property type="project" value="UniProtKB-KW"/>
</dbReference>
<dbReference type="Gene3D" id="3.40.50.1820">
    <property type="entry name" value="alpha/beta hydrolase"/>
    <property type="match status" value="1"/>
</dbReference>
<dbReference type="RefSeq" id="WP_189458424.1">
    <property type="nucleotide sequence ID" value="NZ_BMYO01000001.1"/>
</dbReference>
<dbReference type="InterPro" id="IPR012020">
    <property type="entry name" value="ABHD4"/>
</dbReference>
<dbReference type="InterPro" id="IPR029058">
    <property type="entry name" value="AB_hydrolase_fold"/>
</dbReference>
<gene>
    <name evidence="3" type="ORF">GCM10007350_03490</name>
</gene>
<feature type="domain" description="AB hydrolase-1" evidence="2">
    <location>
        <begin position="64"/>
        <end position="308"/>
    </location>
</feature>